<dbReference type="RefSeq" id="WP_033900282.1">
    <property type="nucleotide sequence ID" value="NZ_CP028160.1"/>
</dbReference>
<organism evidence="1 2">
    <name type="scientific">Lactococcus lactis subsp. lactis</name>
    <name type="common">Streptococcus lactis</name>
    <dbReference type="NCBI Taxonomy" id="1360"/>
    <lineage>
        <taxon>Bacteria</taxon>
        <taxon>Bacillati</taxon>
        <taxon>Bacillota</taxon>
        <taxon>Bacilli</taxon>
        <taxon>Lactobacillales</taxon>
        <taxon>Streptococcaceae</taxon>
        <taxon>Lactococcus</taxon>
    </lineage>
</organism>
<evidence type="ECO:0000313" key="2">
    <source>
        <dbReference type="Proteomes" id="UP000245919"/>
    </source>
</evidence>
<gene>
    <name evidence="1" type="ORF">LL14B4_04120</name>
</gene>
<protein>
    <submittedName>
        <fullName evidence="1">Uncharacterized protein</fullName>
    </submittedName>
</protein>
<accession>A0A2Z3KMX9</accession>
<sequence>MNYELVTLIRRGNPEWEGIAERLHCEAEKLISVLPSPEFSKSIEDLKIEGINLFDYLTRRSYDLSQSLFFNRAPVPSFSEIFMNEDYSISIIHEGQEIGIMELFQNTRRLVKNIQYLHENGEKDYIEEYAIDGKIFSEIFYFNNLPQEIHFYNDKKIPVISYFFYEGRLEYVSLNDQRTGEVKEGFKSLDSFISEQVAKIITSIDQVRISFLGLELTALSKTNSHNILRLNESPFDENGEVKGNLLAILTNKIDYIQEVEVSLETKQSLIKKGVPVSKVKVIRERKKEYES</sequence>
<dbReference type="EMBL" id="CP028160">
    <property type="protein sequence ID" value="AWN65399.1"/>
    <property type="molecule type" value="Genomic_DNA"/>
</dbReference>
<dbReference type="Proteomes" id="UP000245919">
    <property type="component" value="Chromosome"/>
</dbReference>
<dbReference type="AlphaFoldDB" id="A0A2Z3KMX9"/>
<dbReference type="GeneID" id="89632974"/>
<proteinExistence type="predicted"/>
<name>A0A2Z3KMX9_LACLL</name>
<reference evidence="1 2" key="1">
    <citation type="submission" date="2018-03" db="EMBL/GenBank/DDBJ databases">
        <title>Genome sequence of Lactococcus lactis strain 14B4 from almond drupe.</title>
        <authorList>
            <person name="Tran T.D."/>
            <person name="McGarvey J.A."/>
            <person name="Huynh S."/>
            <person name="Parker C.T."/>
        </authorList>
    </citation>
    <scope>NUCLEOTIDE SEQUENCE [LARGE SCALE GENOMIC DNA]</scope>
    <source>
        <strain evidence="1 2">14B4</strain>
    </source>
</reference>
<evidence type="ECO:0000313" key="1">
    <source>
        <dbReference type="EMBL" id="AWN65399.1"/>
    </source>
</evidence>